<dbReference type="HAMAP" id="MF_00271">
    <property type="entry name" value="ATP_synth_D_arch"/>
    <property type="match status" value="1"/>
</dbReference>
<keyword evidence="6" id="KW-1185">Reference proteome</keyword>
<comment type="caution">
    <text evidence="5">The sequence shown here is derived from an EMBL/GenBank/DDBJ whole genome shotgun (WGS) entry which is preliminary data.</text>
</comment>
<reference evidence="5 6" key="1">
    <citation type="submission" date="2019-03" db="EMBL/GenBank/DDBJ databases">
        <title>Genomic Encyclopedia of Type Strains, Phase IV (KMG-IV): sequencing the most valuable type-strain genomes for metagenomic binning, comparative biology and taxonomic classification.</title>
        <authorList>
            <person name="Goeker M."/>
        </authorList>
    </citation>
    <scope>NUCLEOTIDE SEQUENCE [LARGE SCALE GENOMIC DNA]</scope>
    <source>
        <strain evidence="5 6">DSM 100433</strain>
    </source>
</reference>
<dbReference type="InterPro" id="IPR002699">
    <property type="entry name" value="V_ATPase_D"/>
</dbReference>
<dbReference type="PANTHER" id="PTHR11671">
    <property type="entry name" value="V-TYPE ATP SYNTHASE SUBUNIT D"/>
    <property type="match status" value="1"/>
</dbReference>
<evidence type="ECO:0000256" key="1">
    <source>
        <dbReference type="ARBA" id="ARBA00005850"/>
    </source>
</evidence>
<dbReference type="NCBIfam" id="TIGR00309">
    <property type="entry name" value="V_ATPase_subD"/>
    <property type="match status" value="1"/>
</dbReference>
<organism evidence="5 6">
    <name type="scientific">Harryflintia acetispora</name>
    <dbReference type="NCBI Taxonomy" id="1849041"/>
    <lineage>
        <taxon>Bacteria</taxon>
        <taxon>Bacillati</taxon>
        <taxon>Bacillota</taxon>
        <taxon>Clostridia</taxon>
        <taxon>Eubacteriales</taxon>
        <taxon>Oscillospiraceae</taxon>
        <taxon>Harryflintia</taxon>
    </lineage>
</organism>
<evidence type="ECO:0000256" key="4">
    <source>
        <dbReference type="HAMAP-Rule" id="MF_00271"/>
    </source>
</evidence>
<evidence type="ECO:0000313" key="6">
    <source>
        <dbReference type="Proteomes" id="UP000294682"/>
    </source>
</evidence>
<keyword evidence="3 4" id="KW-0406">Ion transport</keyword>
<name>A0A9X8Y7U3_9FIRM</name>
<dbReference type="Proteomes" id="UP000294682">
    <property type="component" value="Unassembled WGS sequence"/>
</dbReference>
<evidence type="ECO:0000256" key="2">
    <source>
        <dbReference type="ARBA" id="ARBA00022448"/>
    </source>
</evidence>
<protein>
    <recommendedName>
        <fullName evidence="4">V-type ATP synthase subunit D</fullName>
    </recommendedName>
    <alternativeName>
        <fullName evidence="4">V-ATPase subunit D</fullName>
    </alternativeName>
</protein>
<keyword evidence="2 4" id="KW-0813">Transport</keyword>
<comment type="function">
    <text evidence="4">Produces ATP from ADP in the presence of a proton gradient across the membrane.</text>
</comment>
<dbReference type="EMBL" id="SLUK01000008">
    <property type="protein sequence ID" value="TCL42710.1"/>
    <property type="molecule type" value="Genomic_DNA"/>
</dbReference>
<dbReference type="GO" id="GO:0005524">
    <property type="term" value="F:ATP binding"/>
    <property type="evidence" value="ECO:0007669"/>
    <property type="project" value="UniProtKB-UniRule"/>
</dbReference>
<comment type="similarity">
    <text evidence="1 4">Belongs to the V-ATPase D subunit family.</text>
</comment>
<sequence>MEQPIFPTKGNLIATKKSLQLSSLGFELLDRKRNILVRELMLKIDDAKRMKAEIAETFERAYKALEEANITLGLVEDVAKGVPVDDGLSIGYKSVMGVEIPTVQLEERPPVLCYGLTQTNSKLDAAYMCFHEAKRMSAKLAEVENSVYRLASAISKTQKRANALQNIVIPRFSRTLKFISDALEEKEREEFSRMKVIKKQKEAHSE</sequence>
<keyword evidence="4" id="KW-0375">Hydrogen ion transport</keyword>
<gene>
    <name evidence="4" type="primary">atpD</name>
    <name evidence="5" type="ORF">EDD78_10821</name>
</gene>
<evidence type="ECO:0000256" key="3">
    <source>
        <dbReference type="ARBA" id="ARBA00023065"/>
    </source>
</evidence>
<keyword evidence="4" id="KW-0066">ATP synthesis</keyword>
<dbReference type="GO" id="GO:0046933">
    <property type="term" value="F:proton-transporting ATP synthase activity, rotational mechanism"/>
    <property type="evidence" value="ECO:0007669"/>
    <property type="project" value="UniProtKB-UniRule"/>
</dbReference>
<dbReference type="GO" id="GO:0046961">
    <property type="term" value="F:proton-transporting ATPase activity, rotational mechanism"/>
    <property type="evidence" value="ECO:0007669"/>
    <property type="project" value="InterPro"/>
</dbReference>
<dbReference type="AlphaFoldDB" id="A0A9X8Y7U3"/>
<dbReference type="RefSeq" id="WP_079699747.1">
    <property type="nucleotide sequence ID" value="NZ_JADNAH010000056.1"/>
</dbReference>
<dbReference type="Gene3D" id="1.10.287.3240">
    <property type="match status" value="1"/>
</dbReference>
<dbReference type="GO" id="GO:0042777">
    <property type="term" value="P:proton motive force-driven plasma membrane ATP synthesis"/>
    <property type="evidence" value="ECO:0007669"/>
    <property type="project" value="UniProtKB-UniRule"/>
</dbReference>
<proteinExistence type="inferred from homology"/>
<dbReference type="OrthoDB" id="9781718at2"/>
<dbReference type="Pfam" id="PF01813">
    <property type="entry name" value="ATP-synt_D"/>
    <property type="match status" value="1"/>
</dbReference>
<evidence type="ECO:0000313" key="5">
    <source>
        <dbReference type="EMBL" id="TCL42710.1"/>
    </source>
</evidence>
<accession>A0A9X8Y7U3</accession>